<evidence type="ECO:0000313" key="1">
    <source>
        <dbReference type="EMBL" id="KKL69911.1"/>
    </source>
</evidence>
<proteinExistence type="predicted"/>
<feature type="non-terminal residue" evidence="1">
    <location>
        <position position="1"/>
    </location>
</feature>
<comment type="caution">
    <text evidence="1">The sequence shown here is derived from an EMBL/GenBank/DDBJ whole genome shotgun (WGS) entry which is preliminary data.</text>
</comment>
<gene>
    <name evidence="1" type="ORF">LCGC14_2110170</name>
</gene>
<protein>
    <submittedName>
        <fullName evidence="1">Uncharacterized protein</fullName>
    </submittedName>
</protein>
<dbReference type="EMBL" id="LAZR01026062">
    <property type="protein sequence ID" value="KKL69911.1"/>
    <property type="molecule type" value="Genomic_DNA"/>
</dbReference>
<name>A0A0F9EUH2_9ZZZZ</name>
<organism evidence="1">
    <name type="scientific">marine sediment metagenome</name>
    <dbReference type="NCBI Taxonomy" id="412755"/>
    <lineage>
        <taxon>unclassified sequences</taxon>
        <taxon>metagenomes</taxon>
        <taxon>ecological metagenomes</taxon>
    </lineage>
</organism>
<sequence length="21" mass="2275">EDADEGAARAIPYNVITEVIE</sequence>
<reference evidence="1" key="1">
    <citation type="journal article" date="2015" name="Nature">
        <title>Complex archaea that bridge the gap between prokaryotes and eukaryotes.</title>
        <authorList>
            <person name="Spang A."/>
            <person name="Saw J.H."/>
            <person name="Jorgensen S.L."/>
            <person name="Zaremba-Niedzwiedzka K."/>
            <person name="Martijn J."/>
            <person name="Lind A.E."/>
            <person name="van Eijk R."/>
            <person name="Schleper C."/>
            <person name="Guy L."/>
            <person name="Ettema T.J."/>
        </authorList>
    </citation>
    <scope>NUCLEOTIDE SEQUENCE</scope>
</reference>
<accession>A0A0F9EUH2</accession>
<dbReference type="AlphaFoldDB" id="A0A0F9EUH2"/>